<proteinExistence type="predicted"/>
<reference evidence="6" key="1">
    <citation type="submission" date="2022-06" db="EMBL/GenBank/DDBJ databases">
        <title>Genome public.</title>
        <authorList>
            <person name="Sun Q."/>
        </authorList>
    </citation>
    <scope>NUCLEOTIDE SEQUENCE</scope>
    <source>
        <strain evidence="6">CWNU-1</strain>
    </source>
</reference>
<comment type="subcellular location">
    <subcellularLocation>
        <location evidence="1">Membrane</location>
        <topology evidence="1">Multi-pass membrane protein</topology>
    </subcellularLocation>
</comment>
<sequence length="156" mass="16408">MSSVTGKGVKAKQVPLGRWRLLPAFGFALLYFLLAVVLPVGALLLASLQTSPYAASLGQLTESGALSFWSLGKTLRSADFLQAVPNSAMTAVIAGVVGTALGFCLSYCVYRASPRAGECWSSSPWNRSPSRPSCSASVCCGPGRCCRCRCTERSSC</sequence>
<accession>A0ABT0UYP4</accession>
<evidence type="ECO:0000256" key="5">
    <source>
        <dbReference type="SAM" id="Phobius"/>
    </source>
</evidence>
<dbReference type="SUPFAM" id="SSF161098">
    <property type="entry name" value="MetI-like"/>
    <property type="match status" value="1"/>
</dbReference>
<feature type="transmembrane region" description="Helical" evidence="5">
    <location>
        <begin position="21"/>
        <end position="46"/>
    </location>
</feature>
<dbReference type="RefSeq" id="WP_250923880.1">
    <property type="nucleotide sequence ID" value="NZ_JAMQAW010000078.1"/>
</dbReference>
<evidence type="ECO:0000313" key="7">
    <source>
        <dbReference type="Proteomes" id="UP001431429"/>
    </source>
</evidence>
<feature type="transmembrane region" description="Helical" evidence="5">
    <location>
        <begin position="88"/>
        <end position="110"/>
    </location>
</feature>
<dbReference type="Gene3D" id="1.10.3720.10">
    <property type="entry name" value="MetI-like"/>
    <property type="match status" value="1"/>
</dbReference>
<keyword evidence="2 5" id="KW-0812">Transmembrane</keyword>
<comment type="caution">
    <text evidence="6">The sequence shown here is derived from an EMBL/GenBank/DDBJ whole genome shotgun (WGS) entry which is preliminary data.</text>
</comment>
<keyword evidence="7" id="KW-1185">Reference proteome</keyword>
<organism evidence="6 7">
    <name type="scientific">Streptomyces albipurpureus</name>
    <dbReference type="NCBI Taxonomy" id="2897419"/>
    <lineage>
        <taxon>Bacteria</taxon>
        <taxon>Bacillati</taxon>
        <taxon>Actinomycetota</taxon>
        <taxon>Actinomycetes</taxon>
        <taxon>Kitasatosporales</taxon>
        <taxon>Streptomycetaceae</taxon>
        <taxon>Streptomyces</taxon>
    </lineage>
</organism>
<evidence type="ECO:0000313" key="6">
    <source>
        <dbReference type="EMBL" id="MCM2393586.1"/>
    </source>
</evidence>
<evidence type="ECO:0000256" key="3">
    <source>
        <dbReference type="ARBA" id="ARBA00022989"/>
    </source>
</evidence>
<name>A0ABT0UYP4_9ACTN</name>
<dbReference type="Proteomes" id="UP001431429">
    <property type="component" value="Unassembled WGS sequence"/>
</dbReference>
<keyword evidence="3 5" id="KW-1133">Transmembrane helix</keyword>
<keyword evidence="4 5" id="KW-0472">Membrane</keyword>
<evidence type="ECO:0000256" key="1">
    <source>
        <dbReference type="ARBA" id="ARBA00004141"/>
    </source>
</evidence>
<gene>
    <name evidence="6" type="ORF">NBG84_35835</name>
</gene>
<dbReference type="EMBL" id="JAMQAW010000078">
    <property type="protein sequence ID" value="MCM2393586.1"/>
    <property type="molecule type" value="Genomic_DNA"/>
</dbReference>
<dbReference type="InterPro" id="IPR035906">
    <property type="entry name" value="MetI-like_sf"/>
</dbReference>
<evidence type="ECO:0000256" key="4">
    <source>
        <dbReference type="ARBA" id="ARBA00023136"/>
    </source>
</evidence>
<protein>
    <submittedName>
        <fullName evidence="6">Uncharacterized protein</fullName>
    </submittedName>
</protein>
<evidence type="ECO:0000256" key="2">
    <source>
        <dbReference type="ARBA" id="ARBA00022692"/>
    </source>
</evidence>